<evidence type="ECO:0000313" key="2">
    <source>
        <dbReference type="EMBL" id="KAF7333728.1"/>
    </source>
</evidence>
<evidence type="ECO:0000256" key="1">
    <source>
        <dbReference type="SAM" id="Phobius"/>
    </source>
</evidence>
<keyword evidence="3" id="KW-1185">Reference proteome</keyword>
<feature type="transmembrane region" description="Helical" evidence="1">
    <location>
        <begin position="20"/>
        <end position="41"/>
    </location>
</feature>
<keyword evidence="1" id="KW-0812">Transmembrane</keyword>
<name>A0A8H6X3L7_9AGAR</name>
<sequence>MPLLNISAPMSSARLAREFFICVCLSFVIILGVIHAFLHLIHLHLLSEILRSPVADFLAETIVQIAQISQLHEYLFVVFKVTFACSILVFAVREIVMTLFYWIGCSNVDSETVDWEAKLAVADLEGQRWAANEKLPYFVLLIPAPGKRPIVRSRYHSE</sequence>
<comment type="caution">
    <text evidence="2">The sequence shown here is derived from an EMBL/GenBank/DDBJ whole genome shotgun (WGS) entry which is preliminary data.</text>
</comment>
<organism evidence="2 3">
    <name type="scientific">Mycena venus</name>
    <dbReference type="NCBI Taxonomy" id="2733690"/>
    <lineage>
        <taxon>Eukaryota</taxon>
        <taxon>Fungi</taxon>
        <taxon>Dikarya</taxon>
        <taxon>Basidiomycota</taxon>
        <taxon>Agaricomycotina</taxon>
        <taxon>Agaricomycetes</taxon>
        <taxon>Agaricomycetidae</taxon>
        <taxon>Agaricales</taxon>
        <taxon>Marasmiineae</taxon>
        <taxon>Mycenaceae</taxon>
        <taxon>Mycena</taxon>
    </lineage>
</organism>
<dbReference type="Proteomes" id="UP000620124">
    <property type="component" value="Unassembled WGS sequence"/>
</dbReference>
<dbReference type="OrthoDB" id="2911531at2759"/>
<dbReference type="EMBL" id="JACAZI010000028">
    <property type="protein sequence ID" value="KAF7333728.1"/>
    <property type="molecule type" value="Genomic_DNA"/>
</dbReference>
<evidence type="ECO:0000313" key="3">
    <source>
        <dbReference type="Proteomes" id="UP000620124"/>
    </source>
</evidence>
<dbReference type="AlphaFoldDB" id="A0A8H6X3L7"/>
<protein>
    <submittedName>
        <fullName evidence="2">Uncharacterized protein</fullName>
    </submittedName>
</protein>
<gene>
    <name evidence="2" type="ORF">MVEN_02329200</name>
</gene>
<keyword evidence="1" id="KW-0472">Membrane</keyword>
<proteinExistence type="predicted"/>
<accession>A0A8H6X3L7</accession>
<keyword evidence="1" id="KW-1133">Transmembrane helix</keyword>
<feature type="transmembrane region" description="Helical" evidence="1">
    <location>
        <begin position="74"/>
        <end position="92"/>
    </location>
</feature>
<reference evidence="2" key="1">
    <citation type="submission" date="2020-05" db="EMBL/GenBank/DDBJ databases">
        <title>Mycena genomes resolve the evolution of fungal bioluminescence.</title>
        <authorList>
            <person name="Tsai I.J."/>
        </authorList>
    </citation>
    <scope>NUCLEOTIDE SEQUENCE</scope>
    <source>
        <strain evidence="2">CCC161011</strain>
    </source>
</reference>